<feature type="transmembrane region" description="Helical" evidence="1">
    <location>
        <begin position="200"/>
        <end position="221"/>
    </location>
</feature>
<feature type="transmembrane region" description="Helical" evidence="1">
    <location>
        <begin position="43"/>
        <end position="64"/>
    </location>
</feature>
<feature type="transmembrane region" description="Helical" evidence="1">
    <location>
        <begin position="172"/>
        <end position="193"/>
    </location>
</feature>
<evidence type="ECO:0000313" key="3">
    <source>
        <dbReference type="Proteomes" id="UP000309133"/>
    </source>
</evidence>
<accession>A0A4S4FK30</accession>
<feature type="transmembrane region" description="Helical" evidence="1">
    <location>
        <begin position="127"/>
        <end position="152"/>
    </location>
</feature>
<keyword evidence="3" id="KW-1185">Reference proteome</keyword>
<dbReference type="RefSeq" id="WP_136427845.1">
    <property type="nucleotide sequence ID" value="NZ_SSSM01000005.1"/>
</dbReference>
<feature type="transmembrane region" description="Helical" evidence="1">
    <location>
        <begin position="84"/>
        <end position="106"/>
    </location>
</feature>
<proteinExistence type="predicted"/>
<dbReference type="EMBL" id="SSSM01000005">
    <property type="protein sequence ID" value="THG29516.1"/>
    <property type="molecule type" value="Genomic_DNA"/>
</dbReference>
<feature type="transmembrane region" description="Helical" evidence="1">
    <location>
        <begin position="265"/>
        <end position="284"/>
    </location>
</feature>
<sequence length="289" mass="29675">MSTTITSAGTPTDPAGSSRRATLTFGGVLRSEWIKLRTVRSTVWCYAIILLLTVAFGLLLTATFNSRGIGPLPDDGQQAFALQVTTLSIGFSQLVASVLGVLVISGEYGTGMIRSTFTAVPKRIPALLAKAIVFGLITFVVGLVSIVLTALITAPILPGVGIEPDFGDSQYLLGLGGGALSLALVGLMSLAIGAIVRNSAAAIATSLGLLLVVPTVLQILASVTQTTWGLNVATFLPGSASQALYSYGAEGSVINGVVSLSSLEGGLVMMAWVLALTVVAALLIKRRDV</sequence>
<dbReference type="Proteomes" id="UP000309133">
    <property type="component" value="Unassembled WGS sequence"/>
</dbReference>
<evidence type="ECO:0000313" key="2">
    <source>
        <dbReference type="EMBL" id="THG29516.1"/>
    </source>
</evidence>
<dbReference type="Pfam" id="PF12730">
    <property type="entry name" value="ABC2_membrane_4"/>
    <property type="match status" value="1"/>
</dbReference>
<name>A0A4S4FK30_9MICO</name>
<dbReference type="PANTHER" id="PTHR37305">
    <property type="entry name" value="INTEGRAL MEMBRANE PROTEIN-RELATED"/>
    <property type="match status" value="1"/>
</dbReference>
<dbReference type="PANTHER" id="PTHR37305:SF1">
    <property type="entry name" value="MEMBRANE PROTEIN"/>
    <property type="match status" value="1"/>
</dbReference>
<dbReference type="OrthoDB" id="3297477at2"/>
<gene>
    <name evidence="2" type="ORF">E6C64_12550</name>
</gene>
<keyword evidence="1" id="KW-1133">Transmembrane helix</keyword>
<organism evidence="2 3">
    <name type="scientific">Naasia lichenicola</name>
    <dbReference type="NCBI Taxonomy" id="2565933"/>
    <lineage>
        <taxon>Bacteria</taxon>
        <taxon>Bacillati</taxon>
        <taxon>Actinomycetota</taxon>
        <taxon>Actinomycetes</taxon>
        <taxon>Micrococcales</taxon>
        <taxon>Microbacteriaceae</taxon>
        <taxon>Naasia</taxon>
    </lineage>
</organism>
<dbReference type="AlphaFoldDB" id="A0A4S4FK30"/>
<keyword evidence="1" id="KW-0812">Transmembrane</keyword>
<comment type="caution">
    <text evidence="2">The sequence shown here is derived from an EMBL/GenBank/DDBJ whole genome shotgun (WGS) entry which is preliminary data.</text>
</comment>
<keyword evidence="1" id="KW-0472">Membrane</keyword>
<evidence type="ECO:0000256" key="1">
    <source>
        <dbReference type="SAM" id="Phobius"/>
    </source>
</evidence>
<protein>
    <submittedName>
        <fullName evidence="2">ABC transporter permease</fullName>
    </submittedName>
</protein>
<reference evidence="2 3" key="1">
    <citation type="submission" date="2019-04" db="EMBL/GenBank/DDBJ databases">
        <authorList>
            <person name="Jiang L."/>
        </authorList>
    </citation>
    <scope>NUCLEOTIDE SEQUENCE [LARGE SCALE GENOMIC DNA]</scope>
    <source>
        <strain evidence="2 3">YIM 131853</strain>
    </source>
</reference>